<protein>
    <recommendedName>
        <fullName evidence="3">Peptidase M61 catalytic domain-containing protein</fullName>
    </recommendedName>
</protein>
<dbReference type="Gene3D" id="1.10.390.10">
    <property type="entry name" value="Neutral Protease Domain 2"/>
    <property type="match status" value="1"/>
</dbReference>
<dbReference type="EMBL" id="JAGINW010000001">
    <property type="protein sequence ID" value="MBP2329233.1"/>
    <property type="molecule type" value="Genomic_DNA"/>
</dbReference>
<gene>
    <name evidence="1" type="ORF">JOF56_009618</name>
</gene>
<dbReference type="SUPFAM" id="SSF50156">
    <property type="entry name" value="PDZ domain-like"/>
    <property type="match status" value="1"/>
</dbReference>
<comment type="caution">
    <text evidence="1">The sequence shown here is derived from an EMBL/GenBank/DDBJ whole genome shotgun (WGS) entry which is preliminary data.</text>
</comment>
<dbReference type="RefSeq" id="WP_209646070.1">
    <property type="nucleotide sequence ID" value="NZ_JAGINW010000001.1"/>
</dbReference>
<evidence type="ECO:0000313" key="1">
    <source>
        <dbReference type="EMBL" id="MBP2329233.1"/>
    </source>
</evidence>
<proteinExistence type="predicted"/>
<dbReference type="Proteomes" id="UP001519332">
    <property type="component" value="Unassembled WGS sequence"/>
</dbReference>
<evidence type="ECO:0000313" key="2">
    <source>
        <dbReference type="Proteomes" id="UP001519332"/>
    </source>
</evidence>
<evidence type="ECO:0008006" key="3">
    <source>
        <dbReference type="Google" id="ProtNLM"/>
    </source>
</evidence>
<name>A0ABS4TXX8_9PSEU</name>
<keyword evidence="2" id="KW-1185">Reference proteome</keyword>
<dbReference type="InterPro" id="IPR036034">
    <property type="entry name" value="PDZ_sf"/>
</dbReference>
<dbReference type="InterPro" id="IPR027268">
    <property type="entry name" value="Peptidase_M4/M1_CTD_sf"/>
</dbReference>
<reference evidence="1 2" key="1">
    <citation type="submission" date="2021-03" db="EMBL/GenBank/DDBJ databases">
        <title>Sequencing the genomes of 1000 actinobacteria strains.</title>
        <authorList>
            <person name="Klenk H.-P."/>
        </authorList>
    </citation>
    <scope>NUCLEOTIDE SEQUENCE [LARGE SCALE GENOMIC DNA]</scope>
    <source>
        <strain evidence="1 2">DSM 46670</strain>
    </source>
</reference>
<accession>A0ABS4TXX8</accession>
<organism evidence="1 2">
    <name type="scientific">Kibdelosporangium banguiense</name>
    <dbReference type="NCBI Taxonomy" id="1365924"/>
    <lineage>
        <taxon>Bacteria</taxon>
        <taxon>Bacillati</taxon>
        <taxon>Actinomycetota</taxon>
        <taxon>Actinomycetes</taxon>
        <taxon>Pseudonocardiales</taxon>
        <taxon>Pseudonocardiaceae</taxon>
        <taxon>Kibdelosporangium</taxon>
    </lineage>
</organism>
<sequence>MNQPQIVLTLKPSAQLDRISVTTVLSNVSATPDKPFLQTPIVIASVRTVVYGDGDVVASDAAGPLPLTITEDLSDTSGFGQFRLFTAGRTSEGDITLQYSAPITPALSPRRPGPSYDLRGHDGGFAGAGFGFLILPKDDERVYQIALNWDLRELAEGARGVSTLGDGNVITTGLVERLYSTFLVAGALHCAPENAGSLAFNAFWLGTPNFDAPATMAWTVRSFDVLREFFDERDLPPYYLIGRAHPNPRDGGAATVNGFMIEYGPVERPDAALRFMFTHEMFHHFVGVLDGPYGTSSWFGEGLAEFYKVRLPLRAGLLNAAEAEAEIRSMTDSYYENPRNRLPNDAIAAEYWKDSLVQNLAYHRGMIYFADVDAKVRAASGQQRSLDDLLLAMLDSRRNGTGYDEAAWRRVLRAELGDSGIQDFEAMLAGELIAPPSDAFGADFERTTVDVVQFQLGFSDRCLLDTPRVIKGLIPASAAAKAGLREGDVVVRNDDAEQARKNMAPVFHLDVRRGDEVIPIHFSTQGELVGKYVWTRR</sequence>